<dbReference type="Pfam" id="PF04042">
    <property type="entry name" value="DNA_pol_E_B"/>
    <property type="match status" value="1"/>
</dbReference>
<gene>
    <name evidence="9" type="primary">POLE2</name>
    <name evidence="9" type="ORF">HK100_008439</name>
</gene>
<comment type="caution">
    <text evidence="9">The sequence shown here is derived from an EMBL/GenBank/DDBJ whole genome shotgun (WGS) entry which is preliminary data.</text>
</comment>
<dbReference type="PANTHER" id="PTHR12708:SF0">
    <property type="entry name" value="DNA POLYMERASE EPSILON SUBUNIT 2"/>
    <property type="match status" value="1"/>
</dbReference>
<reference evidence="9" key="1">
    <citation type="submission" date="2020-05" db="EMBL/GenBank/DDBJ databases">
        <title>Phylogenomic resolution of chytrid fungi.</title>
        <authorList>
            <person name="Stajich J.E."/>
            <person name="Amses K."/>
            <person name="Simmons R."/>
            <person name="Seto K."/>
            <person name="Myers J."/>
            <person name="Bonds A."/>
            <person name="Quandt C.A."/>
            <person name="Barry K."/>
            <person name="Liu P."/>
            <person name="Grigoriev I."/>
            <person name="Longcore J.E."/>
            <person name="James T.Y."/>
        </authorList>
    </citation>
    <scope>NUCLEOTIDE SEQUENCE</scope>
    <source>
        <strain evidence="9">JEL0513</strain>
    </source>
</reference>
<proteinExistence type="inferred from homology"/>
<keyword evidence="6" id="KW-0539">Nucleus</keyword>
<evidence type="ECO:0000313" key="10">
    <source>
        <dbReference type="Proteomes" id="UP001211907"/>
    </source>
</evidence>
<dbReference type="GO" id="GO:0042276">
    <property type="term" value="P:error-prone translesion synthesis"/>
    <property type="evidence" value="ECO:0007669"/>
    <property type="project" value="TreeGrafter"/>
</dbReference>
<evidence type="ECO:0000256" key="1">
    <source>
        <dbReference type="ARBA" id="ARBA00004123"/>
    </source>
</evidence>
<organism evidence="9 10">
    <name type="scientific">Physocladia obscura</name>
    <dbReference type="NCBI Taxonomy" id="109957"/>
    <lineage>
        <taxon>Eukaryota</taxon>
        <taxon>Fungi</taxon>
        <taxon>Fungi incertae sedis</taxon>
        <taxon>Chytridiomycota</taxon>
        <taxon>Chytridiomycota incertae sedis</taxon>
        <taxon>Chytridiomycetes</taxon>
        <taxon>Chytridiales</taxon>
        <taxon>Chytriomycetaceae</taxon>
        <taxon>Physocladia</taxon>
    </lineage>
</organism>
<dbReference type="GO" id="GO:0008622">
    <property type="term" value="C:epsilon DNA polymerase complex"/>
    <property type="evidence" value="ECO:0007669"/>
    <property type="project" value="InterPro"/>
</dbReference>
<keyword evidence="10" id="KW-1185">Reference proteome</keyword>
<evidence type="ECO:0000256" key="6">
    <source>
        <dbReference type="ARBA" id="ARBA00023242"/>
    </source>
</evidence>
<dbReference type="Proteomes" id="UP001211907">
    <property type="component" value="Unassembled WGS sequence"/>
</dbReference>
<feature type="domain" description="DNA polymerase alpha/delta/epsilon subunit B" evidence="8">
    <location>
        <begin position="296"/>
        <end position="418"/>
    </location>
</feature>
<evidence type="ECO:0000256" key="7">
    <source>
        <dbReference type="ARBA" id="ARBA00032930"/>
    </source>
</evidence>
<protein>
    <recommendedName>
        <fullName evidence="3">DNA polymerase epsilon subunit B</fullName>
    </recommendedName>
    <alternativeName>
        <fullName evidence="7">DNA polymerase II subunit 2</fullName>
    </alternativeName>
</protein>
<evidence type="ECO:0000256" key="2">
    <source>
        <dbReference type="ARBA" id="ARBA00009560"/>
    </source>
</evidence>
<comment type="similarity">
    <text evidence="2">Belongs to the DNA polymerase epsilon subunit B family.</text>
</comment>
<dbReference type="GO" id="GO:0003677">
    <property type="term" value="F:DNA binding"/>
    <property type="evidence" value="ECO:0007669"/>
    <property type="project" value="UniProtKB-KW"/>
</dbReference>
<name>A0AAD5XKJ2_9FUNG</name>
<evidence type="ECO:0000256" key="3">
    <source>
        <dbReference type="ARBA" id="ARBA00016011"/>
    </source>
</evidence>
<evidence type="ECO:0000256" key="5">
    <source>
        <dbReference type="ARBA" id="ARBA00023125"/>
    </source>
</evidence>
<sequence length="418" mass="46746">MNSTNVLFRRAVLILAKKYGLTLRADAAAVLKELLTHHNYLADDDASLTNSLDDIAQAYMHHQGTAGQIVDAKNLRQVIASLSNAANANTPDDADINVADMQAHLHVVNLFKVHKWDYSVDARVSPEPLQLHATAAIQSHVLRDRYEIIRQRIMRNENFRPPTFAATRSIEYYEITPIKNLSGCQSGTYLLFGMLTQMREGAHHLEDPGAFIELEFSGEIQQTVGLFTHNCFVLVEGEYTDRKTFKVAMIGMPPSETRAETISTFGYNADMFGAPREASSLTAVAEIEKDAVNVSFAIFSDVWLDDSKVLAKLRIIFEQYSSESSYIPLAFIFLGNFSSNPYIYNSADFLAYKDLFKILADLIHEFPAINRQSQFIFVPGPTDPWGGSTIPRAPIPETFLARIRAKVPNALFTSNPTR</sequence>
<dbReference type="AlphaFoldDB" id="A0AAD5XKJ2"/>
<accession>A0AAD5XKJ2</accession>
<keyword evidence="4" id="KW-0235">DNA replication</keyword>
<dbReference type="PANTHER" id="PTHR12708">
    <property type="entry name" value="DNA POLYMERASE EPSILON SUBUNIT B"/>
    <property type="match status" value="1"/>
</dbReference>
<evidence type="ECO:0000313" key="9">
    <source>
        <dbReference type="EMBL" id="KAJ3140900.1"/>
    </source>
</evidence>
<dbReference type="InterPro" id="IPR016266">
    <property type="entry name" value="POLE2"/>
</dbReference>
<dbReference type="InterPro" id="IPR007185">
    <property type="entry name" value="DNA_pol_a/d/e_bsu"/>
</dbReference>
<evidence type="ECO:0000259" key="8">
    <source>
        <dbReference type="Pfam" id="PF04042"/>
    </source>
</evidence>
<evidence type="ECO:0000256" key="4">
    <source>
        <dbReference type="ARBA" id="ARBA00022705"/>
    </source>
</evidence>
<dbReference type="EMBL" id="JADGJH010000041">
    <property type="protein sequence ID" value="KAJ3140900.1"/>
    <property type="molecule type" value="Genomic_DNA"/>
</dbReference>
<comment type="subcellular location">
    <subcellularLocation>
        <location evidence="1">Nucleus</location>
    </subcellularLocation>
</comment>
<dbReference type="GO" id="GO:0006261">
    <property type="term" value="P:DNA-templated DNA replication"/>
    <property type="evidence" value="ECO:0007669"/>
    <property type="project" value="InterPro"/>
</dbReference>
<keyword evidence="5" id="KW-0238">DNA-binding</keyword>